<dbReference type="InterPro" id="IPR032675">
    <property type="entry name" value="LRR_dom_sf"/>
</dbReference>
<keyword evidence="3" id="KW-1185">Reference proteome</keyword>
<proteinExistence type="predicted"/>
<reference evidence="3" key="1">
    <citation type="journal article" date="2013" name="Genetics">
        <title>The draft genome and transcriptome of Panagrellus redivivus are shaped by the harsh demands of a free-living lifestyle.</title>
        <authorList>
            <person name="Srinivasan J."/>
            <person name="Dillman A.R."/>
            <person name="Macchietto M.G."/>
            <person name="Heikkinen L."/>
            <person name="Lakso M."/>
            <person name="Fracchia K.M."/>
            <person name="Antoshechkin I."/>
            <person name="Mortazavi A."/>
            <person name="Wong G."/>
            <person name="Sternberg P.W."/>
        </authorList>
    </citation>
    <scope>NUCLEOTIDE SEQUENCE [LARGE SCALE GENOMIC DNA]</scope>
    <source>
        <strain evidence="3">MT8872</strain>
    </source>
</reference>
<dbReference type="Pfam" id="PF00646">
    <property type="entry name" value="F-box"/>
    <property type="match status" value="1"/>
</dbReference>
<protein>
    <submittedName>
        <fullName evidence="4">F-box domain-containing protein</fullName>
    </submittedName>
</protein>
<evidence type="ECO:0000313" key="3">
    <source>
        <dbReference type="Proteomes" id="UP000492821"/>
    </source>
</evidence>
<dbReference type="PANTHER" id="PTHR13318">
    <property type="entry name" value="PARTNER OF PAIRED, ISOFORM B-RELATED"/>
    <property type="match status" value="1"/>
</dbReference>
<dbReference type="SMART" id="SM00367">
    <property type="entry name" value="LRR_CC"/>
    <property type="match status" value="4"/>
</dbReference>
<dbReference type="Gene3D" id="3.80.10.10">
    <property type="entry name" value="Ribonuclease Inhibitor"/>
    <property type="match status" value="1"/>
</dbReference>
<organism evidence="3 4">
    <name type="scientific">Panagrellus redivivus</name>
    <name type="common">Microworm</name>
    <dbReference type="NCBI Taxonomy" id="6233"/>
    <lineage>
        <taxon>Eukaryota</taxon>
        <taxon>Metazoa</taxon>
        <taxon>Ecdysozoa</taxon>
        <taxon>Nematoda</taxon>
        <taxon>Chromadorea</taxon>
        <taxon>Rhabditida</taxon>
        <taxon>Tylenchina</taxon>
        <taxon>Panagrolaimomorpha</taxon>
        <taxon>Panagrolaimoidea</taxon>
        <taxon>Panagrolaimidae</taxon>
        <taxon>Panagrellus</taxon>
    </lineage>
</organism>
<dbReference type="Pfam" id="PF25372">
    <property type="entry name" value="DUF7885"/>
    <property type="match status" value="1"/>
</dbReference>
<sequence>MDRLNADCLLKIFTQLSITEKVQIETVCRRWYSVLQRYEAFNNIDTLDISKFLLYSTAEYYQQDNLNFEPMVVGLVSRVGPYLKDFSFGHSWERIGQPIIDALTEHCTQLKRVNFGATIMNASLDKLLEQVAPQLESLSLEDTGWIEAENRAEIIKHVKRLWRIKELNLRNALINLDCITELPEGLESLDISAIGSISIPALTHFFKCHQKLKKLTMSPLAQNLRDEYTYADVAGRTEPSEGEESLQTAIDALGTHGRALQSLKLGFIPHDTSSLSLEPLARLGNLRELTLETCQCLTHETLKQLARDVPCLTSLTIRDCPKLADYGAVAGMKALTSLHVEKTLQLCDEDLEAVAAQEKLQVLRTIGCINVTTKGINAVIQQCPLIELDVSKSVNIGDSCLRTLVETPNRCHLRILTLNSCPYITGKGIARLAHSPKTLAELRQLDVTRAKYVVNDTVLQLHTTLTHFWEEATPPEEPLICYCSHSSITPDIERMVSKTIELVF</sequence>
<evidence type="ECO:0000256" key="1">
    <source>
        <dbReference type="ARBA" id="ARBA00022786"/>
    </source>
</evidence>
<dbReference type="InterPro" id="IPR057207">
    <property type="entry name" value="FBXL15_LRR"/>
</dbReference>
<dbReference type="PROSITE" id="PS50181">
    <property type="entry name" value="FBOX"/>
    <property type="match status" value="1"/>
</dbReference>
<dbReference type="GO" id="GO:0019005">
    <property type="term" value="C:SCF ubiquitin ligase complex"/>
    <property type="evidence" value="ECO:0007669"/>
    <property type="project" value="TreeGrafter"/>
</dbReference>
<evidence type="ECO:0000259" key="2">
    <source>
        <dbReference type="PROSITE" id="PS50181"/>
    </source>
</evidence>
<dbReference type="InterPro" id="IPR001810">
    <property type="entry name" value="F-box_dom"/>
</dbReference>
<reference evidence="4" key="2">
    <citation type="submission" date="2020-10" db="UniProtKB">
        <authorList>
            <consortium name="WormBaseParasite"/>
        </authorList>
    </citation>
    <scope>IDENTIFICATION</scope>
</reference>
<dbReference type="SUPFAM" id="SSF52047">
    <property type="entry name" value="RNI-like"/>
    <property type="match status" value="1"/>
</dbReference>
<feature type="domain" description="F-box" evidence="2">
    <location>
        <begin position="1"/>
        <end position="44"/>
    </location>
</feature>
<dbReference type="AlphaFoldDB" id="A0A7E4VU64"/>
<dbReference type="Gene3D" id="1.20.1280.50">
    <property type="match status" value="1"/>
</dbReference>
<name>A0A7E4VU64_PANRE</name>
<dbReference type="GO" id="GO:0031146">
    <property type="term" value="P:SCF-dependent proteasomal ubiquitin-dependent protein catabolic process"/>
    <property type="evidence" value="ECO:0007669"/>
    <property type="project" value="TreeGrafter"/>
</dbReference>
<dbReference type="WBParaSite" id="Pan_g3263.t1">
    <property type="protein sequence ID" value="Pan_g3263.t1"/>
    <property type="gene ID" value="Pan_g3263"/>
</dbReference>
<dbReference type="InterPro" id="IPR036047">
    <property type="entry name" value="F-box-like_dom_sf"/>
</dbReference>
<dbReference type="InterPro" id="IPR006553">
    <property type="entry name" value="Leu-rich_rpt_Cys-con_subtyp"/>
</dbReference>
<dbReference type="SUPFAM" id="SSF81383">
    <property type="entry name" value="F-box domain"/>
    <property type="match status" value="1"/>
</dbReference>
<keyword evidence="1" id="KW-0833">Ubl conjugation pathway</keyword>
<dbReference type="Proteomes" id="UP000492821">
    <property type="component" value="Unassembled WGS sequence"/>
</dbReference>
<accession>A0A7E4VU64</accession>
<evidence type="ECO:0000313" key="4">
    <source>
        <dbReference type="WBParaSite" id="Pan_g3263.t1"/>
    </source>
</evidence>